<feature type="transmembrane region" description="Helical" evidence="5">
    <location>
        <begin position="598"/>
        <end position="616"/>
    </location>
</feature>
<keyword evidence="5" id="KW-0472">Membrane</keyword>
<sequence>MESKKPFRVLIVGGGISGLSLANMLQQNCIDFLLLEAYPDIAPQVGASIGFQPHGLRILDQLGVYQDLRRQVVAVNQFDMRGDRGELLACFPGIENGYVQRHGYPLIFLERQLALKIFYSHLDKSKVLTGKSVCNVALLHDGVTVTTKDGSVYSGDIVVGCDGIHSEVRREMVRLASEASPGYFPSREYDDMPCDYGCVFGISKLPTPIPAGRYTSAPRRNNSYGILGGLDGRVYWFHFFKLQKRAYGADIPRFTREDELRHIEKHKSDVLAPGLSFQDLIRGHIAYNMTALPEYTFQQWHYNRIITIGDAAHKFHPIGGHGGNSALESGVALTNALARALQDSPANALSTSQISDIFQEVQGLRHKTVKKLIAVSHTHQRAQCLETPFSRFFTLHVLPRLHVDRALDNSSQFCPRAQRLENVELPPRPVLVPYDSDLLNPPCSRGWYGWALALFFLALSAARFGMMDVWATAERASGSVENVNMVLFSGMEFLDKTLLRYLPRHETGNGTLAPGQCILHVYFLISLFPMVAIYTIESVRKRNSLNLLTFTSFWAILNQVFGIAVTGPLYYAAYMLTSSSMNYWWPVSRQIPTSYAKALLPALLLGYLLPTILCSYHEYSAIYVNIILNLLSTLYAKAYPDSSRTPPADKHMPDLPFLTRVYHLIFSVAALAHIFTLSAALAPRYPGISIADIFIPPTTGNLQLLLSVPESRIRTLALVDFGVFWTATMVWCALAMWDMNRVGRARVNMGVAVGAVVMGTVAVGPGATAAAVWCWREERMARVSFCFKKVRGDRDKLK</sequence>
<dbReference type="Pfam" id="PF01494">
    <property type="entry name" value="FAD_binding_3"/>
    <property type="match status" value="2"/>
</dbReference>
<dbReference type="GO" id="GO:0071949">
    <property type="term" value="F:FAD binding"/>
    <property type="evidence" value="ECO:0007669"/>
    <property type="project" value="InterPro"/>
</dbReference>
<keyword evidence="5" id="KW-1133">Transmembrane helix</keyword>
<dbReference type="SUPFAM" id="SSF51905">
    <property type="entry name" value="FAD/NAD(P)-binding domain"/>
    <property type="match status" value="1"/>
</dbReference>
<evidence type="ECO:0000256" key="4">
    <source>
        <dbReference type="ARBA" id="ARBA00023002"/>
    </source>
</evidence>
<evidence type="ECO:0000256" key="2">
    <source>
        <dbReference type="ARBA" id="ARBA00022630"/>
    </source>
</evidence>
<name>A0A0H1BT86_9EURO</name>
<keyword evidence="8" id="KW-1185">Reference proteome</keyword>
<feature type="transmembrane region" description="Helical" evidence="5">
    <location>
        <begin position="749"/>
        <end position="775"/>
    </location>
</feature>
<feature type="transmembrane region" description="Helical" evidence="5">
    <location>
        <begin position="622"/>
        <end position="640"/>
    </location>
</feature>
<evidence type="ECO:0000256" key="5">
    <source>
        <dbReference type="SAM" id="Phobius"/>
    </source>
</evidence>
<comment type="caution">
    <text evidence="7">The sequence shown here is derived from an EMBL/GenBank/DDBJ whole genome shotgun (WGS) entry which is preliminary data.</text>
</comment>
<dbReference type="Proteomes" id="UP000053573">
    <property type="component" value="Unassembled WGS sequence"/>
</dbReference>
<dbReference type="PANTHER" id="PTHR47356">
    <property type="entry name" value="FAD-DEPENDENT MONOOXYGENASE ASQG-RELATED"/>
    <property type="match status" value="1"/>
</dbReference>
<gene>
    <name evidence="7" type="ORF">EMPG_12625</name>
</gene>
<evidence type="ECO:0000256" key="3">
    <source>
        <dbReference type="ARBA" id="ARBA00022827"/>
    </source>
</evidence>
<dbReference type="Gene3D" id="3.50.50.60">
    <property type="entry name" value="FAD/NAD(P)-binding domain"/>
    <property type="match status" value="1"/>
</dbReference>
<keyword evidence="3" id="KW-0274">FAD</keyword>
<evidence type="ECO:0000313" key="8">
    <source>
        <dbReference type="Proteomes" id="UP000053573"/>
    </source>
</evidence>
<evidence type="ECO:0000313" key="7">
    <source>
        <dbReference type="EMBL" id="KLJ12311.1"/>
    </source>
</evidence>
<feature type="domain" description="FAD-binding" evidence="6">
    <location>
        <begin position="294"/>
        <end position="344"/>
    </location>
</feature>
<keyword evidence="2" id="KW-0285">Flavoprotein</keyword>
<dbReference type="PRINTS" id="PR00420">
    <property type="entry name" value="RNGMNOXGNASE"/>
</dbReference>
<dbReference type="AlphaFoldDB" id="A0A0H1BT86"/>
<dbReference type="InterPro" id="IPR002938">
    <property type="entry name" value="FAD-bd"/>
</dbReference>
<evidence type="ECO:0000256" key="1">
    <source>
        <dbReference type="ARBA" id="ARBA00007992"/>
    </source>
</evidence>
<organism evidence="7 8">
    <name type="scientific">Blastomyces silverae</name>
    <dbReference type="NCBI Taxonomy" id="2060906"/>
    <lineage>
        <taxon>Eukaryota</taxon>
        <taxon>Fungi</taxon>
        <taxon>Dikarya</taxon>
        <taxon>Ascomycota</taxon>
        <taxon>Pezizomycotina</taxon>
        <taxon>Eurotiomycetes</taxon>
        <taxon>Eurotiomycetidae</taxon>
        <taxon>Onygenales</taxon>
        <taxon>Ajellomycetaceae</taxon>
        <taxon>Blastomyces</taxon>
    </lineage>
</organism>
<protein>
    <recommendedName>
        <fullName evidence="6">FAD-binding domain-containing protein</fullName>
    </recommendedName>
</protein>
<comment type="similarity">
    <text evidence="1">Belongs to the paxM FAD-dependent monooxygenase family.</text>
</comment>
<reference evidence="8" key="1">
    <citation type="journal article" date="2015" name="PLoS Genet.">
        <title>The dynamic genome and transcriptome of the human fungal pathogen Blastomyces and close relative Emmonsia.</title>
        <authorList>
            <person name="Munoz J.F."/>
            <person name="Gauthier G.M."/>
            <person name="Desjardins C.A."/>
            <person name="Gallo J.E."/>
            <person name="Holder J."/>
            <person name="Sullivan T.D."/>
            <person name="Marty A.J."/>
            <person name="Carmen J.C."/>
            <person name="Chen Z."/>
            <person name="Ding L."/>
            <person name="Gujja S."/>
            <person name="Magrini V."/>
            <person name="Misas E."/>
            <person name="Mitreva M."/>
            <person name="Priest M."/>
            <person name="Saif S."/>
            <person name="Whiston E.A."/>
            <person name="Young S."/>
            <person name="Zeng Q."/>
            <person name="Goldman W.E."/>
            <person name="Mardis E.R."/>
            <person name="Taylor J.W."/>
            <person name="McEwen J.G."/>
            <person name="Clay O.K."/>
            <person name="Klein B.S."/>
            <person name="Cuomo C.A."/>
        </authorList>
    </citation>
    <scope>NUCLEOTIDE SEQUENCE [LARGE SCALE GENOMIC DNA]</scope>
    <source>
        <strain evidence="8">UAMH 139</strain>
    </source>
</reference>
<feature type="transmembrane region" description="Helical" evidence="5">
    <location>
        <begin position="718"/>
        <end position="737"/>
    </location>
</feature>
<evidence type="ECO:0000259" key="6">
    <source>
        <dbReference type="Pfam" id="PF01494"/>
    </source>
</evidence>
<dbReference type="InterPro" id="IPR050562">
    <property type="entry name" value="FAD_mOase_fung"/>
</dbReference>
<feature type="transmembrane region" description="Helical" evidence="5">
    <location>
        <begin position="517"/>
        <end position="536"/>
    </location>
</feature>
<feature type="transmembrane region" description="Helical" evidence="5">
    <location>
        <begin position="556"/>
        <end position="577"/>
    </location>
</feature>
<dbReference type="OrthoDB" id="10029326at2759"/>
<accession>A0A0H1BT86</accession>
<dbReference type="EMBL" id="LDEV01001023">
    <property type="protein sequence ID" value="KLJ12311.1"/>
    <property type="molecule type" value="Genomic_DNA"/>
</dbReference>
<dbReference type="InterPro" id="IPR036188">
    <property type="entry name" value="FAD/NAD-bd_sf"/>
</dbReference>
<dbReference type="PANTHER" id="PTHR47356:SF2">
    <property type="entry name" value="FAD-BINDING DOMAIN-CONTAINING PROTEIN-RELATED"/>
    <property type="match status" value="1"/>
</dbReference>
<proteinExistence type="inferred from homology"/>
<keyword evidence="4" id="KW-0560">Oxidoreductase</keyword>
<feature type="transmembrane region" description="Helical" evidence="5">
    <location>
        <begin position="661"/>
        <end position="682"/>
    </location>
</feature>
<dbReference type="GO" id="GO:0004497">
    <property type="term" value="F:monooxygenase activity"/>
    <property type="evidence" value="ECO:0007669"/>
    <property type="project" value="InterPro"/>
</dbReference>
<feature type="domain" description="FAD-binding" evidence="6">
    <location>
        <begin position="8"/>
        <end position="172"/>
    </location>
</feature>
<keyword evidence="5" id="KW-0812">Transmembrane</keyword>
<dbReference type="STRING" id="2060906.A0A0H1BT86"/>